<evidence type="ECO:0000313" key="1">
    <source>
        <dbReference type="EMBL" id="MDP9848324.1"/>
    </source>
</evidence>
<comment type="caution">
    <text evidence="1">The sequence shown here is derived from an EMBL/GenBank/DDBJ whole genome shotgun (WGS) entry which is preliminary data.</text>
</comment>
<proteinExistence type="predicted"/>
<dbReference type="RefSeq" id="WP_307565550.1">
    <property type="nucleotide sequence ID" value="NZ_JAUSQU010000001.1"/>
</dbReference>
<organism evidence="1 2">
    <name type="scientific">Streptosporangium lutulentum</name>
    <dbReference type="NCBI Taxonomy" id="1461250"/>
    <lineage>
        <taxon>Bacteria</taxon>
        <taxon>Bacillati</taxon>
        <taxon>Actinomycetota</taxon>
        <taxon>Actinomycetes</taxon>
        <taxon>Streptosporangiales</taxon>
        <taxon>Streptosporangiaceae</taxon>
        <taxon>Streptosporangium</taxon>
    </lineage>
</organism>
<evidence type="ECO:0000313" key="2">
    <source>
        <dbReference type="Proteomes" id="UP001225356"/>
    </source>
</evidence>
<accession>A0ABT9QNJ1</accession>
<reference evidence="1 2" key="1">
    <citation type="submission" date="2023-07" db="EMBL/GenBank/DDBJ databases">
        <title>Sequencing the genomes of 1000 actinobacteria strains.</title>
        <authorList>
            <person name="Klenk H.-P."/>
        </authorList>
    </citation>
    <scope>NUCLEOTIDE SEQUENCE [LARGE SCALE GENOMIC DNA]</scope>
    <source>
        <strain evidence="1 2">DSM 46740</strain>
    </source>
</reference>
<keyword evidence="2" id="KW-1185">Reference proteome</keyword>
<sequence length="67" mass="7880">MSSTPPALRALRERFPAWAFLYNPFAYRWFALQGRTITLTADTAAELATRVERFQSRRPLTRPQPRR</sequence>
<name>A0ABT9QNJ1_9ACTN</name>
<protein>
    <submittedName>
        <fullName evidence="1">Uncharacterized protein</fullName>
    </submittedName>
</protein>
<dbReference type="Proteomes" id="UP001225356">
    <property type="component" value="Unassembled WGS sequence"/>
</dbReference>
<gene>
    <name evidence="1" type="ORF">J2853_007535</name>
</gene>
<dbReference type="EMBL" id="JAUSQU010000001">
    <property type="protein sequence ID" value="MDP9848324.1"/>
    <property type="molecule type" value="Genomic_DNA"/>
</dbReference>